<dbReference type="Gene3D" id="3.50.50.60">
    <property type="entry name" value="FAD/NAD(P)-binding domain"/>
    <property type="match status" value="2"/>
</dbReference>
<keyword evidence="2" id="KW-0285">Flavoprotein</keyword>
<dbReference type="PANTHER" id="PTHR43014:SF5">
    <property type="entry name" value="GLUTATHIONE REDUCTASE (NADPH)"/>
    <property type="match status" value="1"/>
</dbReference>
<evidence type="ECO:0000313" key="8">
    <source>
        <dbReference type="EMBL" id="MCX7578983.1"/>
    </source>
</evidence>
<evidence type="ECO:0000259" key="7">
    <source>
        <dbReference type="Pfam" id="PF07992"/>
    </source>
</evidence>
<dbReference type="InterPro" id="IPR001100">
    <property type="entry name" value="Pyr_nuc-diS_OxRdtase"/>
</dbReference>
<dbReference type="GO" id="GO:0016491">
    <property type="term" value="F:oxidoreductase activity"/>
    <property type="evidence" value="ECO:0007669"/>
    <property type="project" value="InterPro"/>
</dbReference>
<dbReference type="PRINTS" id="PR00411">
    <property type="entry name" value="PNDRDTASEI"/>
</dbReference>
<comment type="cofactor">
    <cofactor evidence="4">
        <name>FAD</name>
        <dbReference type="ChEBI" id="CHEBI:57692"/>
    </cofactor>
    <text evidence="4">Binds 1 FAD per subunit.</text>
</comment>
<comment type="caution">
    <text evidence="8">The sequence shown here is derived from an EMBL/GenBank/DDBJ whole genome shotgun (WGS) entry which is preliminary data.</text>
</comment>
<name>A0A9X3E922_9LACO</name>
<dbReference type="AlphaFoldDB" id="A0A9X3E922"/>
<dbReference type="PIRSF" id="PIRSF000350">
    <property type="entry name" value="Mercury_reductase_MerA"/>
    <property type="match status" value="1"/>
</dbReference>
<evidence type="ECO:0000256" key="3">
    <source>
        <dbReference type="ARBA" id="ARBA00022827"/>
    </source>
</evidence>
<dbReference type="Proteomes" id="UP001080333">
    <property type="component" value="Unassembled WGS sequence"/>
</dbReference>
<dbReference type="EMBL" id="QVOQ01000015">
    <property type="protein sequence ID" value="MCX7578983.1"/>
    <property type="molecule type" value="Genomic_DNA"/>
</dbReference>
<dbReference type="GO" id="GO:0000166">
    <property type="term" value="F:nucleotide binding"/>
    <property type="evidence" value="ECO:0007669"/>
    <property type="project" value="UniProtKB-KW"/>
</dbReference>
<keyword evidence="4" id="KW-0520">NAD</keyword>
<reference evidence="8" key="1">
    <citation type="submission" date="2018-08" db="EMBL/GenBank/DDBJ databases">
        <title>Draft genome sequences of Leuconostoc spp. and Weissella spp. with biocontrol potential.</title>
        <authorList>
            <person name="Lo R."/>
            <person name="Ho V.T.T."/>
            <person name="Turner M.S."/>
        </authorList>
    </citation>
    <scope>NUCLEOTIDE SEQUENCE</scope>
    <source>
        <strain evidence="8">156</strain>
    </source>
</reference>
<proteinExistence type="inferred from homology"/>
<evidence type="ECO:0000256" key="2">
    <source>
        <dbReference type="ARBA" id="ARBA00022630"/>
    </source>
</evidence>
<sequence length="443" mass="48875">MTKTYDYDVLYIGSGHGTFDGAIPLAKTGKKVGVIETDMIGGTCPNYGCNAKIALDEPVVLKRAVESLTSITTADLQIDWQQNVNNKSRIIKPLPVMISNLLVKSGVEVINGYGKFIDNHTIAVNDDVKTAEKIVIATGLHPHRLEILGKELAHDSRDFMSLEELPEKIAIIGSGYISMEFATIANAAGSKVTVFMHGNQALRQFYTPYVNQVVNDLEKRGVSFIQNANVSSFTKTDQSKVVHYADGQELEVDFILDASGRVPNVDNLGLDKIGVKYNKNGVEVNGFLQTTIENIYASGDVIDKNQPKLTPTAIFESTYLFNLFSGKISSEIHYPVIPSVVFTSPRIAKVGVDIDSKESEVYEIRENDLKNDWYRQVANDKLAQNRLIFDQRHHLVGVTEISEQAENSVNSLLPAIEFKLSPSDVNRLVHIFPSIGAASWGQI</sequence>
<dbReference type="InterPro" id="IPR023753">
    <property type="entry name" value="FAD/NAD-binding_dom"/>
</dbReference>
<feature type="domain" description="Pyridine nucleotide-disulphide oxidoreductase dimerisation" evidence="6">
    <location>
        <begin position="337"/>
        <end position="436"/>
    </location>
</feature>
<gene>
    <name evidence="8" type="ORF">D0502_06275</name>
</gene>
<feature type="disulfide bond" description="Redox-active" evidence="5">
    <location>
        <begin position="44"/>
        <end position="49"/>
    </location>
</feature>
<accession>A0A9X3E922</accession>
<keyword evidence="4" id="KW-0547">Nucleotide-binding</keyword>
<dbReference type="RefSeq" id="WP_142511460.1">
    <property type="nucleotide sequence ID" value="NZ_JBDNWI010000024.1"/>
</dbReference>
<evidence type="ECO:0000256" key="1">
    <source>
        <dbReference type="ARBA" id="ARBA00007532"/>
    </source>
</evidence>
<dbReference type="Pfam" id="PF02852">
    <property type="entry name" value="Pyr_redox_dim"/>
    <property type="match status" value="1"/>
</dbReference>
<feature type="binding site" evidence="4">
    <location>
        <begin position="173"/>
        <end position="180"/>
    </location>
    <ligand>
        <name>NAD(+)</name>
        <dbReference type="ChEBI" id="CHEBI:57540"/>
    </ligand>
</feature>
<feature type="binding site" evidence="4">
    <location>
        <position position="114"/>
    </location>
    <ligand>
        <name>FAD</name>
        <dbReference type="ChEBI" id="CHEBI:57692"/>
    </ligand>
</feature>
<dbReference type="InterPro" id="IPR004099">
    <property type="entry name" value="Pyr_nucl-diS_OxRdtase_dimer"/>
</dbReference>
<dbReference type="Gene3D" id="3.30.390.30">
    <property type="match status" value="1"/>
</dbReference>
<comment type="similarity">
    <text evidence="1">Belongs to the class-I pyridine nucleotide-disulfide oxidoreductase family.</text>
</comment>
<organism evidence="8 9">
    <name type="scientific">Leuconostoc falkenbergense</name>
    <dbReference type="NCBI Taxonomy" id="2766470"/>
    <lineage>
        <taxon>Bacteria</taxon>
        <taxon>Bacillati</taxon>
        <taxon>Bacillota</taxon>
        <taxon>Bacilli</taxon>
        <taxon>Lactobacillales</taxon>
        <taxon>Lactobacillaceae</taxon>
        <taxon>Leuconostoc</taxon>
    </lineage>
</organism>
<dbReference type="InterPro" id="IPR036188">
    <property type="entry name" value="FAD/NAD-bd_sf"/>
</dbReference>
<dbReference type="PRINTS" id="PR00368">
    <property type="entry name" value="FADPNR"/>
</dbReference>
<dbReference type="PANTHER" id="PTHR43014">
    <property type="entry name" value="MERCURIC REDUCTASE"/>
    <property type="match status" value="1"/>
</dbReference>
<feature type="binding site" evidence="4">
    <location>
        <position position="260"/>
    </location>
    <ligand>
        <name>NAD(+)</name>
        <dbReference type="ChEBI" id="CHEBI:57540"/>
    </ligand>
</feature>
<evidence type="ECO:0000256" key="4">
    <source>
        <dbReference type="PIRSR" id="PIRSR000350-3"/>
    </source>
</evidence>
<evidence type="ECO:0000259" key="6">
    <source>
        <dbReference type="Pfam" id="PF02852"/>
    </source>
</evidence>
<keyword evidence="3 4" id="KW-0274">FAD</keyword>
<dbReference type="SUPFAM" id="SSF51905">
    <property type="entry name" value="FAD/NAD(P)-binding domain"/>
    <property type="match status" value="1"/>
</dbReference>
<protein>
    <submittedName>
        <fullName evidence="8">NAD(P)/FAD-dependent oxidoreductase</fullName>
    </submittedName>
</protein>
<dbReference type="SUPFAM" id="SSF55424">
    <property type="entry name" value="FAD/NAD-linked reductases, dimerisation (C-terminal) domain"/>
    <property type="match status" value="1"/>
</dbReference>
<evidence type="ECO:0000256" key="5">
    <source>
        <dbReference type="PIRSR" id="PIRSR000350-4"/>
    </source>
</evidence>
<evidence type="ECO:0000313" key="9">
    <source>
        <dbReference type="Proteomes" id="UP001080333"/>
    </source>
</evidence>
<feature type="binding site" evidence="4">
    <location>
        <position position="300"/>
    </location>
    <ligand>
        <name>FAD</name>
        <dbReference type="ChEBI" id="CHEBI:57692"/>
    </ligand>
</feature>
<dbReference type="InterPro" id="IPR016156">
    <property type="entry name" value="FAD/NAD-linked_Rdtase_dimer_sf"/>
</dbReference>
<feature type="domain" description="FAD/NAD(P)-binding" evidence="7">
    <location>
        <begin position="7"/>
        <end position="315"/>
    </location>
</feature>
<dbReference type="Pfam" id="PF07992">
    <property type="entry name" value="Pyr_redox_2"/>
    <property type="match status" value="1"/>
</dbReference>